<sequence>MHFRFKSGFSDIQVCVGLD</sequence>
<organism evidence="1">
    <name type="scientific">Anguilla anguilla</name>
    <name type="common">European freshwater eel</name>
    <name type="synonym">Muraena anguilla</name>
    <dbReference type="NCBI Taxonomy" id="7936"/>
    <lineage>
        <taxon>Eukaryota</taxon>
        <taxon>Metazoa</taxon>
        <taxon>Chordata</taxon>
        <taxon>Craniata</taxon>
        <taxon>Vertebrata</taxon>
        <taxon>Euteleostomi</taxon>
        <taxon>Actinopterygii</taxon>
        <taxon>Neopterygii</taxon>
        <taxon>Teleostei</taxon>
        <taxon>Anguilliformes</taxon>
        <taxon>Anguillidae</taxon>
        <taxon>Anguilla</taxon>
    </lineage>
</organism>
<dbReference type="AlphaFoldDB" id="A0A0E9SNW7"/>
<name>A0A0E9SNW7_ANGAN</name>
<protein>
    <submittedName>
        <fullName evidence="1">Uncharacterized protein</fullName>
    </submittedName>
</protein>
<evidence type="ECO:0000313" key="1">
    <source>
        <dbReference type="EMBL" id="JAH42345.1"/>
    </source>
</evidence>
<dbReference type="EMBL" id="GBXM01066232">
    <property type="protein sequence ID" value="JAH42345.1"/>
    <property type="molecule type" value="Transcribed_RNA"/>
</dbReference>
<proteinExistence type="predicted"/>
<accession>A0A0E9SNW7</accession>
<reference evidence="1" key="2">
    <citation type="journal article" date="2015" name="Fish Shellfish Immunol.">
        <title>Early steps in the European eel (Anguilla anguilla)-Vibrio vulnificus interaction in the gills: Role of the RtxA13 toxin.</title>
        <authorList>
            <person name="Callol A."/>
            <person name="Pajuelo D."/>
            <person name="Ebbesson L."/>
            <person name="Teles M."/>
            <person name="MacKenzie S."/>
            <person name="Amaro C."/>
        </authorList>
    </citation>
    <scope>NUCLEOTIDE SEQUENCE</scope>
</reference>
<reference evidence="1" key="1">
    <citation type="submission" date="2014-11" db="EMBL/GenBank/DDBJ databases">
        <authorList>
            <person name="Amaro Gonzalez C."/>
        </authorList>
    </citation>
    <scope>NUCLEOTIDE SEQUENCE</scope>
</reference>